<keyword evidence="3" id="KW-1185">Reference proteome</keyword>
<organism evidence="2 3">
    <name type="scientific">Candidimonas humi</name>
    <dbReference type="NCBI Taxonomy" id="683355"/>
    <lineage>
        <taxon>Bacteria</taxon>
        <taxon>Pseudomonadati</taxon>
        <taxon>Pseudomonadota</taxon>
        <taxon>Betaproteobacteria</taxon>
        <taxon>Burkholderiales</taxon>
        <taxon>Alcaligenaceae</taxon>
        <taxon>Candidimonas</taxon>
    </lineage>
</organism>
<dbReference type="EMBL" id="JBHSBV010000008">
    <property type="protein sequence ID" value="MFC4203121.1"/>
    <property type="molecule type" value="Genomic_DNA"/>
</dbReference>
<sequence length="57" mass="6375">MKQSTHQVQRASVQATPSPKARQAASKGDTRTVTLNGSRVHMVFDGRQWWNVKVTPL</sequence>
<evidence type="ECO:0000313" key="2">
    <source>
        <dbReference type="EMBL" id="MFC4203121.1"/>
    </source>
</evidence>
<accession>A0ABV8P3E9</accession>
<feature type="region of interest" description="Disordered" evidence="1">
    <location>
        <begin position="1"/>
        <end position="31"/>
    </location>
</feature>
<feature type="compositionally biased region" description="Polar residues" evidence="1">
    <location>
        <begin position="1"/>
        <end position="17"/>
    </location>
</feature>
<dbReference type="Proteomes" id="UP001595848">
    <property type="component" value="Unassembled WGS sequence"/>
</dbReference>
<proteinExistence type="predicted"/>
<dbReference type="RefSeq" id="WP_217966734.1">
    <property type="nucleotide sequence ID" value="NZ_JAHTBN010000021.1"/>
</dbReference>
<name>A0ABV8P3E9_9BURK</name>
<evidence type="ECO:0000256" key="1">
    <source>
        <dbReference type="SAM" id="MobiDB-lite"/>
    </source>
</evidence>
<evidence type="ECO:0000313" key="3">
    <source>
        <dbReference type="Proteomes" id="UP001595848"/>
    </source>
</evidence>
<protein>
    <submittedName>
        <fullName evidence="2">Uncharacterized protein</fullName>
    </submittedName>
</protein>
<gene>
    <name evidence="2" type="ORF">ACFOY1_19400</name>
</gene>
<comment type="caution">
    <text evidence="2">The sequence shown here is derived from an EMBL/GenBank/DDBJ whole genome shotgun (WGS) entry which is preliminary data.</text>
</comment>
<reference evidence="3" key="1">
    <citation type="journal article" date="2019" name="Int. J. Syst. Evol. Microbiol.">
        <title>The Global Catalogue of Microorganisms (GCM) 10K type strain sequencing project: providing services to taxonomists for standard genome sequencing and annotation.</title>
        <authorList>
            <consortium name="The Broad Institute Genomics Platform"/>
            <consortium name="The Broad Institute Genome Sequencing Center for Infectious Disease"/>
            <person name="Wu L."/>
            <person name="Ma J."/>
        </authorList>
    </citation>
    <scope>NUCLEOTIDE SEQUENCE [LARGE SCALE GENOMIC DNA]</scope>
    <source>
        <strain evidence="3">LMG 24813</strain>
    </source>
</reference>